<organism evidence="1 2">
    <name type="scientific">Dialister invisus DSM 15470</name>
    <dbReference type="NCBI Taxonomy" id="592028"/>
    <lineage>
        <taxon>Bacteria</taxon>
        <taxon>Bacillati</taxon>
        <taxon>Bacillota</taxon>
        <taxon>Negativicutes</taxon>
        <taxon>Veillonellales</taxon>
        <taxon>Veillonellaceae</taxon>
        <taxon>Dialister</taxon>
    </lineage>
</organism>
<comment type="caution">
    <text evidence="1">The sequence shown here is derived from an EMBL/GenBank/DDBJ whole genome shotgun (WGS) entry which is preliminary data.</text>
</comment>
<evidence type="ECO:0000313" key="2">
    <source>
        <dbReference type="Proteomes" id="UP000004736"/>
    </source>
</evidence>
<proteinExistence type="predicted"/>
<dbReference type="EMBL" id="ACIM02000001">
    <property type="protein sequence ID" value="EEW97011.1"/>
    <property type="molecule type" value="Genomic_DNA"/>
</dbReference>
<keyword evidence="2" id="KW-1185">Reference proteome</keyword>
<dbReference type="HOGENOM" id="CLU_1335760_0_0_9"/>
<name>C9LN75_9FIRM</name>
<evidence type="ECO:0000313" key="1">
    <source>
        <dbReference type="EMBL" id="EEW97011.1"/>
    </source>
</evidence>
<protein>
    <submittedName>
        <fullName evidence="1">Uncharacterized protein</fullName>
    </submittedName>
</protein>
<gene>
    <name evidence="1" type="ORF">GCWU000321_00995</name>
</gene>
<dbReference type="Proteomes" id="UP000004736">
    <property type="component" value="Unassembled WGS sequence"/>
</dbReference>
<dbReference type="STRING" id="592028.GCWU000321_00995"/>
<accession>C9LN75</accession>
<reference evidence="1" key="1">
    <citation type="submission" date="2009-09" db="EMBL/GenBank/DDBJ databases">
        <authorList>
            <person name="Weinstock G."/>
            <person name="Sodergren E."/>
            <person name="Clifton S."/>
            <person name="Fulton L."/>
            <person name="Fulton B."/>
            <person name="Courtney L."/>
            <person name="Fronick C."/>
            <person name="Harrison M."/>
            <person name="Strong C."/>
            <person name="Farmer C."/>
            <person name="Delahaunty K."/>
            <person name="Markovic C."/>
            <person name="Hall O."/>
            <person name="Minx P."/>
            <person name="Tomlinson C."/>
            <person name="Mitreva M."/>
            <person name="Nelson J."/>
            <person name="Hou S."/>
            <person name="Wollam A."/>
            <person name="Pepin K.H."/>
            <person name="Johnson M."/>
            <person name="Bhonagiri V."/>
            <person name="Nash W.E."/>
            <person name="Warren W."/>
            <person name="Chinwalla A."/>
            <person name="Mardis E.R."/>
            <person name="Wilson R.K."/>
        </authorList>
    </citation>
    <scope>NUCLEOTIDE SEQUENCE [LARGE SCALE GENOMIC DNA]</scope>
    <source>
        <strain evidence="1">DSM 15470</strain>
    </source>
</reference>
<dbReference type="AlphaFoldDB" id="C9LN75"/>
<sequence>MSAFIYARRTFSSERENMELLDLRFSEKTLKILKGMAGQVFEKYRCDPSIFHPVYLLPVGIYAGGKCYIMTQEMTGRAAGGKKTDVLEWVFREAEEKEIHSSRPAVVQEDHALQKEIKEVRIINEKKTLSRCGKAEYRVYLTKAVRFIFEKGYLQIRKPVYFSPFLNLEDDGEECREWEKLDNLPEEWEEAYDVNTETEILAYKK</sequence>